<accession>A0A098BZF1</accession>
<evidence type="ECO:0000256" key="2">
    <source>
        <dbReference type="ARBA" id="ARBA00022723"/>
    </source>
</evidence>
<keyword evidence="2" id="KW-0479">Metal-binding</keyword>
<dbReference type="HOGENOM" id="CLU_029002_5_0_10"/>
<evidence type="ECO:0000256" key="3">
    <source>
        <dbReference type="ARBA" id="ARBA00022801"/>
    </source>
</evidence>
<dbReference type="AlphaFoldDB" id="A0A098BZF1"/>
<evidence type="ECO:0000259" key="7">
    <source>
        <dbReference type="Pfam" id="PF01435"/>
    </source>
</evidence>
<dbReference type="GO" id="GO:0051603">
    <property type="term" value="P:proteolysis involved in protein catabolic process"/>
    <property type="evidence" value="ECO:0007669"/>
    <property type="project" value="TreeGrafter"/>
</dbReference>
<keyword evidence="1 6" id="KW-0645">Protease</keyword>
<evidence type="ECO:0000313" key="9">
    <source>
        <dbReference type="Proteomes" id="UP000032417"/>
    </source>
</evidence>
<comment type="cofactor">
    <cofactor evidence="6">
        <name>Zn(2+)</name>
        <dbReference type="ChEBI" id="CHEBI:29105"/>
    </cofactor>
    <text evidence="6">Binds 1 zinc ion per subunit.</text>
</comment>
<keyword evidence="4 6" id="KW-0862">Zinc</keyword>
<dbReference type="InterPro" id="IPR001915">
    <property type="entry name" value="Peptidase_M48"/>
</dbReference>
<gene>
    <name evidence="8" type="ORF">ING2E5B_1284</name>
</gene>
<feature type="domain" description="Peptidase M48" evidence="7">
    <location>
        <begin position="93"/>
        <end position="261"/>
    </location>
</feature>
<protein>
    <recommendedName>
        <fullName evidence="7">Peptidase M48 domain-containing protein</fullName>
    </recommendedName>
</protein>
<dbReference type="EMBL" id="LN515532">
    <property type="protein sequence ID" value="CEA16034.1"/>
    <property type="molecule type" value="Genomic_DNA"/>
</dbReference>
<dbReference type="InterPro" id="IPR051156">
    <property type="entry name" value="Mito/Outer_Membr_Metalloprot"/>
</dbReference>
<keyword evidence="3 6" id="KW-0378">Hydrolase</keyword>
<keyword evidence="5 6" id="KW-0482">Metalloprotease</keyword>
<dbReference type="GO" id="GO:0046872">
    <property type="term" value="F:metal ion binding"/>
    <property type="evidence" value="ECO:0007669"/>
    <property type="project" value="UniProtKB-KW"/>
</dbReference>
<organism evidence="8 9">
    <name type="scientific">Fermentimonas caenicola</name>
    <dbReference type="NCBI Taxonomy" id="1562970"/>
    <lineage>
        <taxon>Bacteria</taxon>
        <taxon>Pseudomonadati</taxon>
        <taxon>Bacteroidota</taxon>
        <taxon>Bacteroidia</taxon>
        <taxon>Bacteroidales</taxon>
        <taxon>Dysgonomonadaceae</taxon>
        <taxon>Fermentimonas</taxon>
    </lineage>
</organism>
<dbReference type="PANTHER" id="PTHR22726:SF1">
    <property type="entry name" value="METALLOENDOPEPTIDASE OMA1, MITOCHONDRIAL"/>
    <property type="match status" value="1"/>
</dbReference>
<evidence type="ECO:0000256" key="5">
    <source>
        <dbReference type="ARBA" id="ARBA00023049"/>
    </source>
</evidence>
<dbReference type="KEGG" id="pbt:ING2E5B_1284"/>
<dbReference type="Pfam" id="PF01435">
    <property type="entry name" value="Peptidase_M48"/>
    <property type="match status" value="1"/>
</dbReference>
<name>A0A098BZF1_9BACT</name>
<evidence type="ECO:0000256" key="4">
    <source>
        <dbReference type="ARBA" id="ARBA00022833"/>
    </source>
</evidence>
<dbReference type="Gene3D" id="3.30.2010.10">
    <property type="entry name" value="Metalloproteases ('zincins'), catalytic domain"/>
    <property type="match status" value="1"/>
</dbReference>
<comment type="similarity">
    <text evidence="6">Belongs to the peptidase M48 family.</text>
</comment>
<proteinExistence type="inferred from homology"/>
<evidence type="ECO:0000313" key="8">
    <source>
        <dbReference type="EMBL" id="CEA16034.1"/>
    </source>
</evidence>
<evidence type="ECO:0000256" key="1">
    <source>
        <dbReference type="ARBA" id="ARBA00022670"/>
    </source>
</evidence>
<reference evidence="8 9" key="1">
    <citation type="submission" date="2014-08" db="EMBL/GenBank/DDBJ databases">
        <authorList>
            <person name="Wibberg D."/>
        </authorList>
    </citation>
    <scope>NUCLEOTIDE SEQUENCE [LARGE SCALE GENOMIC DNA]</scope>
    <source>
        <strain evidence="9">ING2-E5B</strain>
    </source>
</reference>
<evidence type="ECO:0000256" key="6">
    <source>
        <dbReference type="RuleBase" id="RU003983"/>
    </source>
</evidence>
<dbReference type="PATRIC" id="fig|1562970.3.peg.1271"/>
<keyword evidence="9" id="KW-1185">Reference proteome</keyword>
<sequence length="304" mass="33164">MGKIRIPKSLIKTSLIFFAVSFIISCGSVPFTGRRQLQLVSNDEVIALSLQQYQEFMRTAPVERGTAAAQMVNRVGNRIAKAVETFYKSNGYESELKNYAWEFNLVADKSVNAFAMPGGKVVVYTGLLPVTQTEEALAVVIGHEIAHVIAQHSNERISQQVALQYGGAIAGGLLGNSESTRQIASTVFGLGAQYGVMMPYARKQELESDEIGVIIMAIAGYDPRVAIPFWERMAQASGGAGVPEVLSTHPADSRRIERLTAIMPTALQYYKGSGVQNETTEPIKTKAPVPVETNKARTSEEWTF</sequence>
<dbReference type="GO" id="GO:0016020">
    <property type="term" value="C:membrane"/>
    <property type="evidence" value="ECO:0007669"/>
    <property type="project" value="TreeGrafter"/>
</dbReference>
<dbReference type="PROSITE" id="PS51257">
    <property type="entry name" value="PROKAR_LIPOPROTEIN"/>
    <property type="match status" value="1"/>
</dbReference>
<dbReference type="OrthoDB" id="9810445at2"/>
<dbReference type="STRING" id="1562970.ING2E5B_1284"/>
<dbReference type="Proteomes" id="UP000032417">
    <property type="component" value="Chromosome 1"/>
</dbReference>
<dbReference type="PANTHER" id="PTHR22726">
    <property type="entry name" value="METALLOENDOPEPTIDASE OMA1"/>
    <property type="match status" value="1"/>
</dbReference>
<dbReference type="GO" id="GO:0004222">
    <property type="term" value="F:metalloendopeptidase activity"/>
    <property type="evidence" value="ECO:0007669"/>
    <property type="project" value="InterPro"/>
</dbReference>
<dbReference type="CDD" id="cd07331">
    <property type="entry name" value="M48C_Oma1_like"/>
    <property type="match status" value="1"/>
</dbReference>